<comment type="caution">
    <text evidence="1">The sequence shown here is derived from an EMBL/GenBank/DDBJ whole genome shotgun (WGS) entry which is preliminary data.</text>
</comment>
<accession>A0ABS6D129</accession>
<keyword evidence="2" id="KW-1185">Reference proteome</keyword>
<evidence type="ECO:0000313" key="2">
    <source>
        <dbReference type="Proteomes" id="UP000723714"/>
    </source>
</evidence>
<gene>
    <name evidence="1" type="ORF">HGO97_005630</name>
</gene>
<name>A0ABS6D129_9FIRM</name>
<sequence length="112" mass="13478">MIIHSYTSSGGKDYILDYIRGLLRDEKIDGFSVLEELENDHLDSLVVKPWRGKVWEVYFRKHNRIFYITVDRQNVYLLHACKKQKNKTEKKDENVIIKRAKDLEKVLHKRFL</sequence>
<proteinExistence type="predicted"/>
<organism evidence="1 2">
    <name type="scientific">Faecalicatena faecalis</name>
    <dbReference type="NCBI Taxonomy" id="2726362"/>
    <lineage>
        <taxon>Bacteria</taxon>
        <taxon>Bacillati</taxon>
        <taxon>Bacillota</taxon>
        <taxon>Clostridia</taxon>
        <taxon>Lachnospirales</taxon>
        <taxon>Lachnospiraceae</taxon>
        <taxon>Faecalicatena</taxon>
    </lineage>
</organism>
<dbReference type="InterPro" id="IPR009241">
    <property type="entry name" value="HigB-like"/>
</dbReference>
<evidence type="ECO:0000313" key="1">
    <source>
        <dbReference type="EMBL" id="MBU3875297.1"/>
    </source>
</evidence>
<protein>
    <submittedName>
        <fullName evidence="1">Type II toxin-antitoxin system RelE/ParE family toxin</fullName>
    </submittedName>
</protein>
<reference evidence="1 2" key="1">
    <citation type="submission" date="2021-06" db="EMBL/GenBank/DDBJ databases">
        <title>Faecalicatena sp. nov. isolated from porcine feces.</title>
        <authorList>
            <person name="Oh B.S."/>
            <person name="Lee J.H."/>
        </authorList>
    </citation>
    <scope>NUCLEOTIDE SEQUENCE [LARGE SCALE GENOMIC DNA]</scope>
    <source>
        <strain evidence="1 2">AGMB00832</strain>
    </source>
</reference>
<dbReference type="EMBL" id="JABACJ020000003">
    <property type="protein sequence ID" value="MBU3875297.1"/>
    <property type="molecule type" value="Genomic_DNA"/>
</dbReference>
<dbReference type="Proteomes" id="UP000723714">
    <property type="component" value="Unassembled WGS sequence"/>
</dbReference>
<dbReference type="Pfam" id="PF05973">
    <property type="entry name" value="Gp49"/>
    <property type="match status" value="1"/>
</dbReference>
<dbReference type="RefSeq" id="WP_216240208.1">
    <property type="nucleotide sequence ID" value="NZ_JABACJ020000003.1"/>
</dbReference>